<keyword evidence="2" id="KW-0472">Membrane</keyword>
<organism evidence="6 7">
    <name type="scientific">Citrullus colocynthis</name>
    <name type="common">colocynth</name>
    <dbReference type="NCBI Taxonomy" id="252529"/>
    <lineage>
        <taxon>Eukaryota</taxon>
        <taxon>Viridiplantae</taxon>
        <taxon>Streptophyta</taxon>
        <taxon>Embryophyta</taxon>
        <taxon>Tracheophyta</taxon>
        <taxon>Spermatophyta</taxon>
        <taxon>Magnoliopsida</taxon>
        <taxon>eudicotyledons</taxon>
        <taxon>Gunneridae</taxon>
        <taxon>Pentapetalae</taxon>
        <taxon>rosids</taxon>
        <taxon>fabids</taxon>
        <taxon>Cucurbitales</taxon>
        <taxon>Cucurbitaceae</taxon>
        <taxon>Benincaseae</taxon>
        <taxon>Citrullus</taxon>
    </lineage>
</organism>
<name>A0ABP0ZD54_9ROSI</name>
<dbReference type="EMBL" id="OZ021743">
    <property type="protein sequence ID" value="CAK9329286.1"/>
    <property type="molecule type" value="Genomic_DNA"/>
</dbReference>
<accession>A0ABP0ZD54</accession>
<feature type="chain" id="PRO_5046413930" description="X8 domain-containing protein" evidence="4">
    <location>
        <begin position="22"/>
        <end position="167"/>
    </location>
</feature>
<dbReference type="Gene3D" id="1.20.58.1040">
    <property type="match status" value="1"/>
</dbReference>
<dbReference type="InterPro" id="IPR012946">
    <property type="entry name" value="X8"/>
</dbReference>
<keyword evidence="2" id="KW-0336">GPI-anchor</keyword>
<sequence length="167" mass="17708">MATLLSSHSFLLFFFLVGTSAVDGAYWCVARSDATYEALQAALDYACATGADCTPILLNGLCFLPNTIQAHASYAFNSFFQRKAMAPGSCDFAGSATIAQSDPSPSLSPSLCSFSVMDLVFIPLLLGKVIQRDVDVHCTIEHPFVGSSLSKPLDQSGRGPGSGEIQR</sequence>
<dbReference type="Pfam" id="PF07983">
    <property type="entry name" value="X8"/>
    <property type="match status" value="1"/>
</dbReference>
<evidence type="ECO:0000256" key="1">
    <source>
        <dbReference type="ARBA" id="ARBA00004609"/>
    </source>
</evidence>
<evidence type="ECO:0000256" key="2">
    <source>
        <dbReference type="ARBA" id="ARBA00022622"/>
    </source>
</evidence>
<gene>
    <name evidence="6" type="ORF">CITCOLO1_LOCUS21730</name>
</gene>
<evidence type="ECO:0000313" key="6">
    <source>
        <dbReference type="EMBL" id="CAK9329286.1"/>
    </source>
</evidence>
<evidence type="ECO:0000256" key="4">
    <source>
        <dbReference type="SAM" id="SignalP"/>
    </source>
</evidence>
<keyword evidence="2" id="KW-0449">Lipoprotein</keyword>
<proteinExistence type="predicted"/>
<feature type="signal peptide" evidence="4">
    <location>
        <begin position="1"/>
        <end position="21"/>
    </location>
</feature>
<dbReference type="Proteomes" id="UP001642487">
    <property type="component" value="Chromosome 9"/>
</dbReference>
<evidence type="ECO:0000259" key="5">
    <source>
        <dbReference type="SMART" id="SM00768"/>
    </source>
</evidence>
<evidence type="ECO:0000313" key="7">
    <source>
        <dbReference type="Proteomes" id="UP001642487"/>
    </source>
</evidence>
<dbReference type="SMART" id="SM00768">
    <property type="entry name" value="X8"/>
    <property type="match status" value="1"/>
</dbReference>
<reference evidence="6 7" key="1">
    <citation type="submission" date="2024-03" db="EMBL/GenBank/DDBJ databases">
        <authorList>
            <person name="Gkanogiannis A."/>
            <person name="Becerra Lopez-Lavalle L."/>
        </authorList>
    </citation>
    <scope>NUCLEOTIDE SEQUENCE [LARGE SCALE GENOMIC DNA]</scope>
</reference>
<dbReference type="PANTHER" id="PTHR31044:SF47">
    <property type="entry name" value="CARBOHYDRATE-BINDING X8 DOMAIN SUPERFAMILY PROTEIN"/>
    <property type="match status" value="1"/>
</dbReference>
<dbReference type="PANTHER" id="PTHR31044">
    <property type="entry name" value="BETA-1,3 GLUCANASE"/>
    <property type="match status" value="1"/>
</dbReference>
<comment type="subcellular location">
    <subcellularLocation>
        <location evidence="1">Cell membrane</location>
        <topology evidence="1">Lipid-anchor</topology>
        <topology evidence="1">GPI-anchor</topology>
    </subcellularLocation>
</comment>
<protein>
    <recommendedName>
        <fullName evidence="5">X8 domain-containing protein</fullName>
    </recommendedName>
</protein>
<dbReference type="InterPro" id="IPR044788">
    <property type="entry name" value="X8_dom_prot"/>
</dbReference>
<keyword evidence="3 4" id="KW-0732">Signal</keyword>
<evidence type="ECO:0000256" key="3">
    <source>
        <dbReference type="ARBA" id="ARBA00022729"/>
    </source>
</evidence>
<keyword evidence="2" id="KW-0325">Glycoprotein</keyword>
<keyword evidence="7" id="KW-1185">Reference proteome</keyword>
<feature type="domain" description="X8" evidence="5">
    <location>
        <begin position="26"/>
        <end position="114"/>
    </location>
</feature>